<evidence type="ECO:0000256" key="6">
    <source>
        <dbReference type="PIRNR" id="PIRNR002889"/>
    </source>
</evidence>
<gene>
    <name evidence="7" type="primary">flgB</name>
    <name evidence="7" type="ORF">H8S45_06360</name>
</gene>
<evidence type="ECO:0000256" key="4">
    <source>
        <dbReference type="ARBA" id="ARBA00023143"/>
    </source>
</evidence>
<comment type="subunit">
    <text evidence="6">The basal body constitutes a major portion of the flagellar organelle and consists of a number of rings mounted on a central rod.</text>
</comment>
<dbReference type="NCBIfam" id="TIGR01396">
    <property type="entry name" value="FlgB"/>
    <property type="match status" value="1"/>
</dbReference>
<keyword evidence="7" id="KW-0282">Flagellum</keyword>
<evidence type="ECO:0000256" key="5">
    <source>
        <dbReference type="ARBA" id="ARBA00024934"/>
    </source>
</evidence>
<dbReference type="GO" id="GO:0071973">
    <property type="term" value="P:bacterial-type flagellum-dependent cell motility"/>
    <property type="evidence" value="ECO:0007669"/>
    <property type="project" value="InterPro"/>
</dbReference>
<keyword evidence="8" id="KW-1185">Reference proteome</keyword>
<dbReference type="GO" id="GO:0030694">
    <property type="term" value="C:bacterial-type flagellum basal body, rod"/>
    <property type="evidence" value="ECO:0007669"/>
    <property type="project" value="InterPro"/>
</dbReference>
<accession>A0A923LTM5</accession>
<evidence type="ECO:0000256" key="2">
    <source>
        <dbReference type="ARBA" id="ARBA00009677"/>
    </source>
</evidence>
<dbReference type="AlphaFoldDB" id="A0A923LTM5"/>
<keyword evidence="4 6" id="KW-0975">Bacterial flagellum</keyword>
<comment type="subcellular location">
    <subcellularLocation>
        <location evidence="1 6">Bacterial flagellum basal body</location>
    </subcellularLocation>
</comment>
<comment type="function">
    <text evidence="5 6">Structural component of flagellum, the bacterial motility apparatus. Part of the rod structure of flagellar basal body.</text>
</comment>
<dbReference type="RefSeq" id="WP_054327080.1">
    <property type="nucleotide sequence ID" value="NZ_JACOPL010000005.1"/>
</dbReference>
<dbReference type="EMBL" id="JACOPL010000005">
    <property type="protein sequence ID" value="MBC5725078.1"/>
    <property type="molecule type" value="Genomic_DNA"/>
</dbReference>
<evidence type="ECO:0000313" key="7">
    <source>
        <dbReference type="EMBL" id="MBC5725078.1"/>
    </source>
</evidence>
<evidence type="ECO:0000256" key="1">
    <source>
        <dbReference type="ARBA" id="ARBA00004117"/>
    </source>
</evidence>
<dbReference type="Proteomes" id="UP000606499">
    <property type="component" value="Unassembled WGS sequence"/>
</dbReference>
<dbReference type="PIRSF" id="PIRSF002889">
    <property type="entry name" value="Rod_FlgB"/>
    <property type="match status" value="1"/>
</dbReference>
<reference evidence="7" key="1">
    <citation type="submission" date="2020-08" db="EMBL/GenBank/DDBJ databases">
        <title>Genome public.</title>
        <authorList>
            <person name="Liu C."/>
            <person name="Sun Q."/>
        </authorList>
    </citation>
    <scope>NUCLEOTIDE SEQUENCE</scope>
    <source>
        <strain evidence="7">NSJ-28</strain>
    </source>
</reference>
<keyword evidence="7" id="KW-0966">Cell projection</keyword>
<evidence type="ECO:0000313" key="8">
    <source>
        <dbReference type="Proteomes" id="UP000606499"/>
    </source>
</evidence>
<protein>
    <recommendedName>
        <fullName evidence="3 6">Flagellar basal body rod protein FlgB</fullName>
    </recommendedName>
</protein>
<organism evidence="7 8">
    <name type="scientific">Agathobaculum faecis</name>
    <dbReference type="NCBI Taxonomy" id="2763013"/>
    <lineage>
        <taxon>Bacteria</taxon>
        <taxon>Bacillati</taxon>
        <taxon>Bacillota</taxon>
        <taxon>Clostridia</taxon>
        <taxon>Eubacteriales</taxon>
        <taxon>Butyricicoccaceae</taxon>
        <taxon>Agathobaculum</taxon>
    </lineage>
</organism>
<dbReference type="InterPro" id="IPR006300">
    <property type="entry name" value="FlgB"/>
</dbReference>
<comment type="caution">
    <text evidence="7">The sequence shown here is derived from an EMBL/GenBank/DDBJ whole genome shotgun (WGS) entry which is preliminary data.</text>
</comment>
<comment type="similarity">
    <text evidence="2 6">Belongs to the flagella basal body rod proteins family.</text>
</comment>
<sequence length="126" mass="13848">MDALTSNSLLMMERSMDFLWTKQTAILDNLANVETPNYKTKYVTFEETLRSRLQAAVPSGGGLREAIEGARPVIHVAENETARMDGNGVDATEQGIELARNALQLQHVMSAVSDDLSLLRTAIRGQ</sequence>
<name>A0A923LTM5_9FIRM</name>
<evidence type="ECO:0000256" key="3">
    <source>
        <dbReference type="ARBA" id="ARBA00014376"/>
    </source>
</evidence>
<keyword evidence="7" id="KW-0969">Cilium</keyword>
<proteinExistence type="inferred from homology"/>